<dbReference type="AlphaFoldDB" id="A0A0K2TSS8"/>
<reference evidence="2" key="1">
    <citation type="submission" date="2014-05" db="EMBL/GenBank/DDBJ databases">
        <authorList>
            <person name="Chronopoulou M."/>
        </authorList>
    </citation>
    <scope>NUCLEOTIDE SEQUENCE</scope>
    <source>
        <tissue evidence="2">Whole organism</tissue>
    </source>
</reference>
<proteinExistence type="predicted"/>
<feature type="transmembrane region" description="Helical" evidence="1">
    <location>
        <begin position="38"/>
        <end position="55"/>
    </location>
</feature>
<keyword evidence="1" id="KW-0812">Transmembrane</keyword>
<organism evidence="2">
    <name type="scientific">Lepeophtheirus salmonis</name>
    <name type="common">Salmon louse</name>
    <name type="synonym">Caligus salmonis</name>
    <dbReference type="NCBI Taxonomy" id="72036"/>
    <lineage>
        <taxon>Eukaryota</taxon>
        <taxon>Metazoa</taxon>
        <taxon>Ecdysozoa</taxon>
        <taxon>Arthropoda</taxon>
        <taxon>Crustacea</taxon>
        <taxon>Multicrustacea</taxon>
        <taxon>Hexanauplia</taxon>
        <taxon>Copepoda</taxon>
        <taxon>Siphonostomatoida</taxon>
        <taxon>Caligidae</taxon>
        <taxon>Lepeophtheirus</taxon>
    </lineage>
</organism>
<dbReference type="EMBL" id="HACA01011085">
    <property type="protein sequence ID" value="CDW28446.1"/>
    <property type="molecule type" value="Transcribed_RNA"/>
</dbReference>
<protein>
    <submittedName>
        <fullName evidence="2">Uncharacterized protein</fullName>
    </submittedName>
</protein>
<evidence type="ECO:0000313" key="2">
    <source>
        <dbReference type="EMBL" id="CDW28446.1"/>
    </source>
</evidence>
<accession>A0A0K2TSS8</accession>
<keyword evidence="1" id="KW-0472">Membrane</keyword>
<sequence length="59" mass="7211">MKLNQRTSPYYSFSHYEYSMFFAKNYSQTKHLLSIRKFAHSLFSMVISYMIVLTNKRKF</sequence>
<evidence type="ECO:0000256" key="1">
    <source>
        <dbReference type="SAM" id="Phobius"/>
    </source>
</evidence>
<keyword evidence="1" id="KW-1133">Transmembrane helix</keyword>
<name>A0A0K2TSS8_LEPSM</name>